<keyword evidence="6" id="KW-0658">Purine biosynthesis</keyword>
<dbReference type="HAMAP" id="MF_01930">
    <property type="entry name" value="PurN"/>
    <property type="match status" value="1"/>
</dbReference>
<dbReference type="InterPro" id="IPR004607">
    <property type="entry name" value="GART"/>
</dbReference>
<reference evidence="17" key="1">
    <citation type="journal article" date="2016" name="Genome Announc.">
        <title>Draft genome sequence of Aspergillus niger strain An76.</title>
        <authorList>
            <person name="Gong W."/>
            <person name="Cheng Z."/>
            <person name="Zhang H."/>
            <person name="Liu L."/>
            <person name="Gao P."/>
            <person name="Wang L."/>
        </authorList>
    </citation>
    <scope>NUCLEOTIDE SEQUENCE [LARGE SCALE GENOMIC DNA]</scope>
    <source>
        <strain evidence="17">An76</strain>
    </source>
</reference>
<keyword evidence="7 13" id="KW-0863">Zinc-finger</keyword>
<dbReference type="PROSITE" id="PS50089">
    <property type="entry name" value="ZF_RING_2"/>
    <property type="match status" value="1"/>
</dbReference>
<dbReference type="GO" id="GO:0004644">
    <property type="term" value="F:phosphoribosylglycinamide formyltransferase activity"/>
    <property type="evidence" value="ECO:0007669"/>
    <property type="project" value="UniProtKB-EC"/>
</dbReference>
<evidence type="ECO:0000259" key="15">
    <source>
        <dbReference type="PROSITE" id="PS50089"/>
    </source>
</evidence>
<comment type="similarity">
    <text evidence="9">Belongs to the GART family.</text>
</comment>
<feature type="compositionally biased region" description="Low complexity" evidence="14">
    <location>
        <begin position="471"/>
        <end position="492"/>
    </location>
</feature>
<keyword evidence="5" id="KW-0479">Metal-binding</keyword>
<feature type="compositionally biased region" description="Polar residues" evidence="14">
    <location>
        <begin position="312"/>
        <end position="323"/>
    </location>
</feature>
<evidence type="ECO:0000256" key="14">
    <source>
        <dbReference type="SAM" id="MobiDB-lite"/>
    </source>
</evidence>
<proteinExistence type="inferred from homology"/>
<evidence type="ECO:0000256" key="1">
    <source>
        <dbReference type="ARBA" id="ARBA00005054"/>
    </source>
</evidence>
<evidence type="ECO:0000256" key="12">
    <source>
        <dbReference type="ARBA" id="ARBA00047664"/>
    </source>
</evidence>
<keyword evidence="4" id="KW-0808">Transferase</keyword>
<dbReference type="NCBIfam" id="TIGR00639">
    <property type="entry name" value="PurN"/>
    <property type="match status" value="1"/>
</dbReference>
<evidence type="ECO:0000256" key="7">
    <source>
        <dbReference type="ARBA" id="ARBA00022771"/>
    </source>
</evidence>
<feature type="domain" description="RING-type" evidence="15">
    <location>
        <begin position="781"/>
        <end position="824"/>
    </location>
</feature>
<evidence type="ECO:0000256" key="8">
    <source>
        <dbReference type="ARBA" id="ARBA00022833"/>
    </source>
</evidence>
<feature type="region of interest" description="Disordered" evidence="14">
    <location>
        <begin position="1"/>
        <end position="81"/>
    </location>
</feature>
<feature type="region of interest" description="Disordered" evidence="14">
    <location>
        <begin position="399"/>
        <end position="688"/>
    </location>
</feature>
<dbReference type="Pfam" id="PF13639">
    <property type="entry name" value="zf-RING_2"/>
    <property type="match status" value="1"/>
</dbReference>
<dbReference type="VEuPathDB" id="FungiDB:ASPNIDRAFT2_1213849"/>
<dbReference type="CDD" id="cd16461">
    <property type="entry name" value="RING-H2_EL5-like"/>
    <property type="match status" value="1"/>
</dbReference>
<comment type="pathway">
    <text evidence="1">Purine metabolism; IMP biosynthesis via de novo pathway; N(2)-formyl-N(1)-(5-phospho-D-ribosyl)glycinamide from N(1)-(5-phospho-D-ribosyl)glycinamide (10-formyl THF route): step 1/1.</text>
</comment>
<dbReference type="PANTHER" id="PTHR43369">
    <property type="entry name" value="PHOSPHORIBOSYLGLYCINAMIDE FORMYLTRANSFERASE"/>
    <property type="match status" value="1"/>
</dbReference>
<dbReference type="SUPFAM" id="SSF53328">
    <property type="entry name" value="Formyltransferase"/>
    <property type="match status" value="1"/>
</dbReference>
<evidence type="ECO:0000256" key="11">
    <source>
        <dbReference type="ARBA" id="ARBA00041682"/>
    </source>
</evidence>
<name>A0A117DVH6_ASPNG</name>
<evidence type="ECO:0000256" key="6">
    <source>
        <dbReference type="ARBA" id="ARBA00022755"/>
    </source>
</evidence>
<dbReference type="PaxDb" id="5061-CADANGAP00001731"/>
<dbReference type="InterPro" id="IPR011016">
    <property type="entry name" value="Znf_RING-CH"/>
</dbReference>
<dbReference type="EC" id="2.1.2.2" evidence="2"/>
<feature type="region of interest" description="Disordered" evidence="14">
    <location>
        <begin position="829"/>
        <end position="885"/>
    </location>
</feature>
<evidence type="ECO:0000256" key="13">
    <source>
        <dbReference type="PROSITE-ProRule" id="PRU00175"/>
    </source>
</evidence>
<dbReference type="VEuPathDB" id="FungiDB:An02g02710"/>
<dbReference type="InterPro" id="IPR036477">
    <property type="entry name" value="Formyl_transf_N_sf"/>
</dbReference>
<evidence type="ECO:0000256" key="4">
    <source>
        <dbReference type="ARBA" id="ARBA00022679"/>
    </source>
</evidence>
<dbReference type="GO" id="GO:0005737">
    <property type="term" value="C:cytoplasm"/>
    <property type="evidence" value="ECO:0007669"/>
    <property type="project" value="TreeGrafter"/>
</dbReference>
<dbReference type="InterPro" id="IPR013083">
    <property type="entry name" value="Znf_RING/FYVE/PHD"/>
</dbReference>
<sequence length="1115" mass="120865">MGQSSSTQRNRRHSTPPEHFPTFHAIRVRRNRDEAMNNSYNTEQTGDYRPRSGTETDHDNTPTTSGAPAHPDPSAEIWHPNLSGDEQRHMRTIQEENDPQYEPGQREYRSDIFARMAARRQSTMSRLGSRILPNSVIRGLLSSEEETPAEGHAHRHGIVSRTIPRSEATHSSARFSPFNSLSSRSVSRRRSLRGPYFIPRNDPTHSSDPARSGSFLDPTTEITPEPTRSSWRRSARLHRVRNSLSGPIGHMFGQSFPNASAQESGPIPQPPLDPVSSEDADGFLPYSRSMDSQMDFDEPHELDSVEPAVGSTRPTSPMSSQSTQGPPGLRQLPGLLRARPSRAMRREEQTPLSRVLQLAAAAIAAQLSGTAGPVMPNIQALGNDGLDGSLDNFIQSLQHATSTQTAPNEGESAAGDNGPPTPVNFLRVFRFANSDGTRPGGPLNRPTANAENTDNNGGGMDVDNPTDGPEGRTVTLVVVGVRSVPSGNGPSSDQPGNPGTGLDALLRLPFLTPGNLARNHENGSGFPPRPDGRPRLPPIRLQGEQHPTGLPTGNDISSQGGPTPLRRLSDAGTRAPLGSLSAAPSVLSESPPGPHPPPSTPAEPGLSAVSSSASTPSRRPSTASAMSPGTLPPMDTNRPMQPTVEPAEDGIPLNTRQRRRSDSEYARHRDLGSGAVRRNGVVEPDNATPPTGRSWLIYVVGTNLSENHPAFATPSLFTDNPTYEDMILLSSLLGPVKPPVATQEDLSTAGGLFRLVEYAGSLVAEGLEGAGAIQLPEGERCLICLSDYEAAEELRQLTKCKHLFHRDCIDQWLTTGRNSCPLCRGQGVAETSNNQPTPDAPSAAAAQGKLRKEPTPENFRPTPLRDQNTPDPSPSILSQNHVSLSQSTERTKLLEMANMDTPVRLTVLISGNGSNLQAVIDKTQQGQLSTQIVRVISNRQNAYGLERARQANIPTQYHNLVKYKKQHPATPEGIQAAREEYDAELARLVLADKPEMVACLGFMHVLSPRFLEPLEEAKINIINLHPALPGAFNGANAIERAHAAWLEGKIDKTGVMIHRVISEVDMGQPILVREIPFVKGEDEDLHKFEQKVHEVEWGVVIEGVKLTIQEVKESR</sequence>
<dbReference type="FunFam" id="3.40.50.170:FF:000009">
    <property type="entry name" value="Phosphoribosylglycinamide formyltransferase (Eurofung)"/>
    <property type="match status" value="1"/>
</dbReference>
<dbReference type="Proteomes" id="UP000068243">
    <property type="component" value="Unassembled WGS sequence"/>
</dbReference>
<comment type="catalytic activity">
    <reaction evidence="12">
        <text>N(1)-(5-phospho-beta-D-ribosyl)glycinamide + (6R)-10-formyltetrahydrofolate = N(2)-formyl-N(1)-(5-phospho-beta-D-ribosyl)glycinamide + (6S)-5,6,7,8-tetrahydrofolate + H(+)</text>
        <dbReference type="Rhea" id="RHEA:15053"/>
        <dbReference type="ChEBI" id="CHEBI:15378"/>
        <dbReference type="ChEBI" id="CHEBI:57453"/>
        <dbReference type="ChEBI" id="CHEBI:143788"/>
        <dbReference type="ChEBI" id="CHEBI:147286"/>
        <dbReference type="ChEBI" id="CHEBI:195366"/>
        <dbReference type="EC" id="2.1.2.2"/>
    </reaction>
</comment>
<dbReference type="InterPro" id="IPR002376">
    <property type="entry name" value="Formyl_transf_N"/>
</dbReference>
<evidence type="ECO:0000256" key="2">
    <source>
        <dbReference type="ARBA" id="ARBA00012254"/>
    </source>
</evidence>
<dbReference type="VEuPathDB" id="FungiDB:ATCC64974_61080"/>
<dbReference type="OMA" id="PANYDSQ"/>
<dbReference type="VEuPathDB" id="FungiDB:ATCC64974_61070"/>
<dbReference type="SUPFAM" id="SSF57850">
    <property type="entry name" value="RING/U-box"/>
    <property type="match status" value="1"/>
</dbReference>
<dbReference type="OrthoDB" id="8062037at2759"/>
<dbReference type="CDD" id="cd08645">
    <property type="entry name" value="FMT_core_GART"/>
    <property type="match status" value="1"/>
</dbReference>
<dbReference type="PANTHER" id="PTHR43369:SF2">
    <property type="entry name" value="PHOSPHORIBOSYLGLYCINAMIDE FORMYLTRANSFERASE"/>
    <property type="match status" value="1"/>
</dbReference>
<dbReference type="SMART" id="SM00744">
    <property type="entry name" value="RINGv"/>
    <property type="match status" value="1"/>
</dbReference>
<organism evidence="16 17">
    <name type="scientific">Aspergillus niger</name>
    <dbReference type="NCBI Taxonomy" id="5061"/>
    <lineage>
        <taxon>Eukaryota</taxon>
        <taxon>Fungi</taxon>
        <taxon>Dikarya</taxon>
        <taxon>Ascomycota</taxon>
        <taxon>Pezizomycotina</taxon>
        <taxon>Eurotiomycetes</taxon>
        <taxon>Eurotiomycetidae</taxon>
        <taxon>Eurotiales</taxon>
        <taxon>Aspergillaceae</taxon>
        <taxon>Aspergillus</taxon>
        <taxon>Aspergillus subgen. Circumdati</taxon>
    </lineage>
</organism>
<evidence type="ECO:0000256" key="9">
    <source>
        <dbReference type="ARBA" id="ARBA00038440"/>
    </source>
</evidence>
<feature type="compositionally biased region" description="Low complexity" evidence="14">
    <location>
        <begin position="324"/>
        <end position="334"/>
    </location>
</feature>
<dbReference type="FunFam" id="3.30.40.10:FF:000462">
    <property type="entry name" value="Ring finger domain protein"/>
    <property type="match status" value="1"/>
</dbReference>
<feature type="compositionally biased region" description="Polar residues" evidence="14">
    <location>
        <begin position="220"/>
        <end position="229"/>
    </location>
</feature>
<feature type="region of interest" description="Disordered" evidence="14">
    <location>
        <begin position="145"/>
        <end position="334"/>
    </location>
</feature>
<comment type="caution">
    <text evidence="16">The sequence shown here is derived from an EMBL/GenBank/DDBJ whole genome shotgun (WGS) entry which is preliminary data.</text>
</comment>
<dbReference type="InterPro" id="IPR001841">
    <property type="entry name" value="Znf_RING"/>
</dbReference>
<evidence type="ECO:0000313" key="16">
    <source>
        <dbReference type="EMBL" id="GAQ34938.1"/>
    </source>
</evidence>
<accession>A0A117DVH6</accession>
<evidence type="ECO:0000256" key="10">
    <source>
        <dbReference type="ARBA" id="ARBA00041324"/>
    </source>
</evidence>
<feature type="compositionally biased region" description="Polar residues" evidence="14">
    <location>
        <begin position="36"/>
        <end position="45"/>
    </location>
</feature>
<feature type="compositionally biased region" description="Low complexity" evidence="14">
    <location>
        <begin position="602"/>
        <end position="625"/>
    </location>
</feature>
<dbReference type="GO" id="GO:0006189">
    <property type="term" value="P:'de novo' IMP biosynthetic process"/>
    <property type="evidence" value="ECO:0007669"/>
    <property type="project" value="InterPro"/>
</dbReference>
<dbReference type="SMART" id="SM00184">
    <property type="entry name" value="RING"/>
    <property type="match status" value="1"/>
</dbReference>
<keyword evidence="8" id="KW-0862">Zinc</keyword>
<dbReference type="VEuPathDB" id="FungiDB:M747DRAFT_251881"/>
<protein>
    <recommendedName>
        <fullName evidence="3">Phosphoribosylglycinamide formyltransferase</fullName>
        <ecNumber evidence="2">2.1.2.2</ecNumber>
    </recommendedName>
    <alternativeName>
        <fullName evidence="11">5'-phosphoribosylglycinamide transformylase</fullName>
    </alternativeName>
    <alternativeName>
        <fullName evidence="10">GAR transformylase</fullName>
    </alternativeName>
</protein>
<evidence type="ECO:0000256" key="3">
    <source>
        <dbReference type="ARBA" id="ARBA00022076"/>
    </source>
</evidence>
<dbReference type="Gene3D" id="3.40.50.170">
    <property type="entry name" value="Formyl transferase, N-terminal domain"/>
    <property type="match status" value="1"/>
</dbReference>
<dbReference type="VEuPathDB" id="FungiDB:ASPNIDRAFT2_1184646"/>
<feature type="compositionally biased region" description="Basic and acidic residues" evidence="14">
    <location>
        <begin position="46"/>
        <end position="60"/>
    </location>
</feature>
<feature type="compositionally biased region" description="Basic residues" evidence="14">
    <location>
        <begin position="230"/>
        <end position="241"/>
    </location>
</feature>
<feature type="compositionally biased region" description="Polar residues" evidence="14">
    <location>
        <begin position="169"/>
        <end position="179"/>
    </location>
</feature>
<feature type="compositionally biased region" description="Polar residues" evidence="14">
    <location>
        <begin position="865"/>
        <end position="885"/>
    </location>
</feature>
<dbReference type="EMBL" id="BCMY01000001">
    <property type="protein sequence ID" value="GAQ34938.1"/>
    <property type="molecule type" value="Genomic_DNA"/>
</dbReference>
<dbReference type="AlphaFoldDB" id="A0A117DVH6"/>
<feature type="compositionally biased region" description="Basic and acidic residues" evidence="14">
    <location>
        <begin position="660"/>
        <end position="671"/>
    </location>
</feature>
<feature type="compositionally biased region" description="Pro residues" evidence="14">
    <location>
        <begin position="591"/>
        <end position="601"/>
    </location>
</feature>
<dbReference type="GO" id="GO:0008270">
    <property type="term" value="F:zinc ion binding"/>
    <property type="evidence" value="ECO:0007669"/>
    <property type="project" value="UniProtKB-KW"/>
</dbReference>
<dbReference type="VEuPathDB" id="FungiDB:M747DRAFT_228731"/>
<dbReference type="Pfam" id="PF00551">
    <property type="entry name" value="Formyl_trans_N"/>
    <property type="match status" value="1"/>
</dbReference>
<feature type="compositionally biased region" description="Polar residues" evidence="14">
    <location>
        <begin position="446"/>
        <end position="455"/>
    </location>
</feature>
<evidence type="ECO:0000256" key="5">
    <source>
        <dbReference type="ARBA" id="ARBA00022723"/>
    </source>
</evidence>
<dbReference type="VEuPathDB" id="FungiDB:An02g02700"/>
<evidence type="ECO:0000313" key="17">
    <source>
        <dbReference type="Proteomes" id="UP000068243"/>
    </source>
</evidence>
<gene>
    <name evidence="16" type="ORF">ABL_00963</name>
</gene>
<dbReference type="Gene3D" id="3.30.40.10">
    <property type="entry name" value="Zinc/RING finger domain, C3HC4 (zinc finger)"/>
    <property type="match status" value="1"/>
</dbReference>